<accession>A0AA38MMR2</accession>
<dbReference type="AlphaFoldDB" id="A0AA38MMR2"/>
<name>A0AA38MMR2_9CUCU</name>
<dbReference type="Proteomes" id="UP001168821">
    <property type="component" value="Unassembled WGS sequence"/>
</dbReference>
<dbReference type="EMBL" id="JALNTZ010000002">
    <property type="protein sequence ID" value="KAJ3661824.1"/>
    <property type="molecule type" value="Genomic_DNA"/>
</dbReference>
<evidence type="ECO:0008006" key="4">
    <source>
        <dbReference type="Google" id="ProtNLM"/>
    </source>
</evidence>
<comment type="caution">
    <text evidence="2">The sequence shown here is derived from an EMBL/GenBank/DDBJ whole genome shotgun (WGS) entry which is preliminary data.</text>
</comment>
<keyword evidence="3" id="KW-1185">Reference proteome</keyword>
<dbReference type="InterPro" id="IPR054721">
    <property type="entry name" value="GEO12453p1-like"/>
</dbReference>
<feature type="signal peptide" evidence="1">
    <location>
        <begin position="1"/>
        <end position="16"/>
    </location>
</feature>
<evidence type="ECO:0000313" key="3">
    <source>
        <dbReference type="Proteomes" id="UP001168821"/>
    </source>
</evidence>
<proteinExistence type="predicted"/>
<sequence length="89" mass="8962">MFKLFIVAALLAVASAKPGIVANTIAYSAPVVSHGVVAPIVAAPYAVAAPIARVAAAPVAIPAPVAYSTGAEITVHAEPVEQHGYKIVY</sequence>
<reference evidence="2" key="1">
    <citation type="journal article" date="2023" name="G3 (Bethesda)">
        <title>Whole genome assemblies of Zophobas morio and Tenebrio molitor.</title>
        <authorList>
            <person name="Kaur S."/>
            <person name="Stinson S.A."/>
            <person name="diCenzo G.C."/>
        </authorList>
    </citation>
    <scope>NUCLEOTIDE SEQUENCE</scope>
    <source>
        <strain evidence="2">QUZm001</strain>
    </source>
</reference>
<protein>
    <recommendedName>
        <fullName evidence="4">Cuticle protein</fullName>
    </recommendedName>
</protein>
<gene>
    <name evidence="2" type="ORF">Zmor_006206</name>
</gene>
<evidence type="ECO:0000313" key="2">
    <source>
        <dbReference type="EMBL" id="KAJ3661824.1"/>
    </source>
</evidence>
<feature type="chain" id="PRO_5041343040" description="Cuticle protein" evidence="1">
    <location>
        <begin position="17"/>
        <end position="89"/>
    </location>
</feature>
<organism evidence="2 3">
    <name type="scientific">Zophobas morio</name>
    <dbReference type="NCBI Taxonomy" id="2755281"/>
    <lineage>
        <taxon>Eukaryota</taxon>
        <taxon>Metazoa</taxon>
        <taxon>Ecdysozoa</taxon>
        <taxon>Arthropoda</taxon>
        <taxon>Hexapoda</taxon>
        <taxon>Insecta</taxon>
        <taxon>Pterygota</taxon>
        <taxon>Neoptera</taxon>
        <taxon>Endopterygota</taxon>
        <taxon>Coleoptera</taxon>
        <taxon>Polyphaga</taxon>
        <taxon>Cucujiformia</taxon>
        <taxon>Tenebrionidae</taxon>
        <taxon>Zophobas</taxon>
    </lineage>
</organism>
<keyword evidence="1" id="KW-0732">Signal</keyword>
<evidence type="ECO:0000256" key="1">
    <source>
        <dbReference type="SAM" id="SignalP"/>
    </source>
</evidence>
<dbReference type="Pfam" id="PF22861">
    <property type="entry name" value="GEO12453p1-like"/>
    <property type="match status" value="1"/>
</dbReference>